<proteinExistence type="predicted"/>
<protein>
    <submittedName>
        <fullName evidence="2">Uncharacterized protein</fullName>
    </submittedName>
</protein>
<evidence type="ECO:0000313" key="3">
    <source>
        <dbReference type="Proteomes" id="UP000326396"/>
    </source>
</evidence>
<evidence type="ECO:0000256" key="1">
    <source>
        <dbReference type="SAM" id="MobiDB-lite"/>
    </source>
</evidence>
<gene>
    <name evidence="2" type="ORF">E3N88_05757</name>
</gene>
<organism evidence="2 3">
    <name type="scientific">Mikania micrantha</name>
    <name type="common">bitter vine</name>
    <dbReference type="NCBI Taxonomy" id="192012"/>
    <lineage>
        <taxon>Eukaryota</taxon>
        <taxon>Viridiplantae</taxon>
        <taxon>Streptophyta</taxon>
        <taxon>Embryophyta</taxon>
        <taxon>Tracheophyta</taxon>
        <taxon>Spermatophyta</taxon>
        <taxon>Magnoliopsida</taxon>
        <taxon>eudicotyledons</taxon>
        <taxon>Gunneridae</taxon>
        <taxon>Pentapetalae</taxon>
        <taxon>asterids</taxon>
        <taxon>campanulids</taxon>
        <taxon>Asterales</taxon>
        <taxon>Asteraceae</taxon>
        <taxon>Asteroideae</taxon>
        <taxon>Heliantheae alliance</taxon>
        <taxon>Eupatorieae</taxon>
        <taxon>Mikania</taxon>
    </lineage>
</organism>
<accession>A0A5N6PMM0</accession>
<sequence length="116" mass="12796">MASEENPIEMKDEGANLAPFHPSKKRKKNKVLIHDPADGYVEQLDKQTESLSGTLISQQDFFSWDISSHLLRRAVSLPKVLSSGYEKLVQGNMDVGGVNNTISIGQATIDIVNIDE</sequence>
<dbReference type="Proteomes" id="UP000326396">
    <property type="component" value="Linkage Group LG11"/>
</dbReference>
<name>A0A5N6PMM0_9ASTR</name>
<feature type="region of interest" description="Disordered" evidence="1">
    <location>
        <begin position="1"/>
        <end position="29"/>
    </location>
</feature>
<comment type="caution">
    <text evidence="2">The sequence shown here is derived from an EMBL/GenBank/DDBJ whole genome shotgun (WGS) entry which is preliminary data.</text>
</comment>
<reference evidence="2 3" key="1">
    <citation type="submission" date="2019-05" db="EMBL/GenBank/DDBJ databases">
        <title>Mikania micrantha, genome provides insights into the molecular mechanism of rapid growth.</title>
        <authorList>
            <person name="Liu B."/>
        </authorList>
    </citation>
    <scope>NUCLEOTIDE SEQUENCE [LARGE SCALE GENOMIC DNA]</scope>
    <source>
        <strain evidence="2">NLD-2019</strain>
        <tissue evidence="2">Leaf</tissue>
    </source>
</reference>
<keyword evidence="3" id="KW-1185">Reference proteome</keyword>
<dbReference type="EMBL" id="SZYD01000003">
    <property type="protein sequence ID" value="KAD6794861.1"/>
    <property type="molecule type" value="Genomic_DNA"/>
</dbReference>
<evidence type="ECO:0000313" key="2">
    <source>
        <dbReference type="EMBL" id="KAD6794861.1"/>
    </source>
</evidence>
<dbReference type="AlphaFoldDB" id="A0A5N6PMM0"/>